<evidence type="ECO:0000256" key="3">
    <source>
        <dbReference type="ARBA" id="ARBA00022801"/>
    </source>
</evidence>
<protein>
    <recommendedName>
        <fullName evidence="5">NlpC/P60 domain-containing protein</fullName>
    </recommendedName>
</protein>
<name>A0ABQ5JNM2_9LACO</name>
<gene>
    <name evidence="6" type="ORF">JCM31185_14440</name>
</gene>
<evidence type="ECO:0000313" key="6">
    <source>
        <dbReference type="EMBL" id="GKT06156.1"/>
    </source>
</evidence>
<dbReference type="EMBL" id="BQXO01000004">
    <property type="protein sequence ID" value="GKT06156.1"/>
    <property type="molecule type" value="Genomic_DNA"/>
</dbReference>
<dbReference type="InterPro" id="IPR000064">
    <property type="entry name" value="NLP_P60_dom"/>
</dbReference>
<dbReference type="Gene3D" id="3.90.1720.10">
    <property type="entry name" value="endopeptidase domain like (from Nostoc punctiforme)"/>
    <property type="match status" value="1"/>
</dbReference>
<sequence>MYYFGDGGARYTNQFYSNWGNMYYFGEGGVRYTNQYYYNWGNTYYFGDGGVLLKNATQWLNSTMYHIDNDGVWIATNPTIEAVVNAAQSQIGLAPYTWGGGRTPASIAAHRFDCSSFVHWAFSQAGIILGNYTSATTWTLEGYGTPVDWSQLRRGDIFFMDDVNHVGIYLGDGYFIHDSPNSSTGGVGINRLTDQVPDLGTWEEIADNINRRIV</sequence>
<feature type="domain" description="NlpC/P60" evidence="5">
    <location>
        <begin position="77"/>
        <end position="213"/>
    </location>
</feature>
<dbReference type="Gene3D" id="2.10.270.10">
    <property type="entry name" value="Cholin Binding"/>
    <property type="match status" value="1"/>
</dbReference>
<dbReference type="Proteomes" id="UP001628078">
    <property type="component" value="Unassembled WGS sequence"/>
</dbReference>
<dbReference type="Pfam" id="PF00877">
    <property type="entry name" value="NLPC_P60"/>
    <property type="match status" value="1"/>
</dbReference>
<evidence type="ECO:0000256" key="4">
    <source>
        <dbReference type="ARBA" id="ARBA00022807"/>
    </source>
</evidence>
<dbReference type="PANTHER" id="PTHR47053:SF1">
    <property type="entry name" value="MUREIN DD-ENDOPEPTIDASE MEPH-RELATED"/>
    <property type="match status" value="1"/>
</dbReference>
<evidence type="ECO:0000313" key="7">
    <source>
        <dbReference type="Proteomes" id="UP001628078"/>
    </source>
</evidence>
<proteinExistence type="inferred from homology"/>
<dbReference type="SUPFAM" id="SSF69360">
    <property type="entry name" value="Cell wall binding repeat"/>
    <property type="match status" value="1"/>
</dbReference>
<keyword evidence="4" id="KW-0788">Thiol protease</keyword>
<keyword evidence="7" id="KW-1185">Reference proteome</keyword>
<dbReference type="PROSITE" id="PS51935">
    <property type="entry name" value="NLPC_P60"/>
    <property type="match status" value="1"/>
</dbReference>
<evidence type="ECO:0000256" key="2">
    <source>
        <dbReference type="ARBA" id="ARBA00022670"/>
    </source>
</evidence>
<evidence type="ECO:0000256" key="1">
    <source>
        <dbReference type="ARBA" id="ARBA00007074"/>
    </source>
</evidence>
<evidence type="ECO:0000259" key="5">
    <source>
        <dbReference type="PROSITE" id="PS51935"/>
    </source>
</evidence>
<accession>A0ABQ5JNM2</accession>
<comment type="caution">
    <text evidence="6">The sequence shown here is derived from an EMBL/GenBank/DDBJ whole genome shotgun (WGS) entry which is preliminary data.</text>
</comment>
<keyword evidence="3" id="KW-0378">Hydrolase</keyword>
<dbReference type="PANTHER" id="PTHR47053">
    <property type="entry name" value="MUREIN DD-ENDOPEPTIDASE MEPH-RELATED"/>
    <property type="match status" value="1"/>
</dbReference>
<dbReference type="SUPFAM" id="SSF54001">
    <property type="entry name" value="Cysteine proteinases"/>
    <property type="match status" value="1"/>
</dbReference>
<comment type="similarity">
    <text evidence="1">Belongs to the peptidase C40 family.</text>
</comment>
<dbReference type="InterPro" id="IPR038765">
    <property type="entry name" value="Papain-like_cys_pep_sf"/>
</dbReference>
<organism evidence="6 7">
    <name type="scientific">Furfurilactobacillus curtus</name>
    <dbReference type="NCBI Taxonomy" id="1746200"/>
    <lineage>
        <taxon>Bacteria</taxon>
        <taxon>Bacillati</taxon>
        <taxon>Bacillota</taxon>
        <taxon>Bacilli</taxon>
        <taxon>Lactobacillales</taxon>
        <taxon>Lactobacillaceae</taxon>
        <taxon>Furfurilactobacillus</taxon>
    </lineage>
</organism>
<keyword evidence="2" id="KW-0645">Protease</keyword>
<dbReference type="InterPro" id="IPR051202">
    <property type="entry name" value="Peptidase_C40"/>
</dbReference>
<reference evidence="6 7" key="1">
    <citation type="submission" date="2022-03" db="EMBL/GenBank/DDBJ databases">
        <title>Draft genome sequence of Furfurilactobacillus curtus JCM 31185.</title>
        <authorList>
            <person name="Suzuki S."/>
            <person name="Endo A."/>
            <person name="Kajikawa A."/>
        </authorList>
    </citation>
    <scope>NUCLEOTIDE SEQUENCE [LARGE SCALE GENOMIC DNA]</scope>
    <source>
        <strain evidence="6 7">JCM 31185</strain>
    </source>
</reference>